<organism evidence="1 2">
    <name type="scientific">Caerostris extrusa</name>
    <name type="common">Bark spider</name>
    <name type="synonym">Caerostris bankana</name>
    <dbReference type="NCBI Taxonomy" id="172846"/>
    <lineage>
        <taxon>Eukaryota</taxon>
        <taxon>Metazoa</taxon>
        <taxon>Ecdysozoa</taxon>
        <taxon>Arthropoda</taxon>
        <taxon>Chelicerata</taxon>
        <taxon>Arachnida</taxon>
        <taxon>Araneae</taxon>
        <taxon>Araneomorphae</taxon>
        <taxon>Entelegynae</taxon>
        <taxon>Araneoidea</taxon>
        <taxon>Araneidae</taxon>
        <taxon>Caerostris</taxon>
    </lineage>
</organism>
<proteinExistence type="predicted"/>
<name>A0AAV4PTW6_CAEEX</name>
<evidence type="ECO:0000313" key="2">
    <source>
        <dbReference type="Proteomes" id="UP001054945"/>
    </source>
</evidence>
<sequence>MLVASLTLEILCSAHKFYGQGGFFFAKPKIKTHASASPLFSLFKDLDQNGKRSIFFDFIETPWNLRLPLWVFSYVCSYLCNPIQHTPIFQISSTNGKTSSYQLNLGIRFGYVIMDNHGLRFSTHQTKLVTFPSSIFISTKAVKMAGKP</sequence>
<evidence type="ECO:0000313" key="1">
    <source>
        <dbReference type="EMBL" id="GIX98652.1"/>
    </source>
</evidence>
<gene>
    <name evidence="1" type="ORF">CEXT_79011</name>
</gene>
<dbReference type="EMBL" id="BPLR01004940">
    <property type="protein sequence ID" value="GIX98652.1"/>
    <property type="molecule type" value="Genomic_DNA"/>
</dbReference>
<comment type="caution">
    <text evidence="1">The sequence shown here is derived from an EMBL/GenBank/DDBJ whole genome shotgun (WGS) entry which is preliminary data.</text>
</comment>
<keyword evidence="2" id="KW-1185">Reference proteome</keyword>
<dbReference type="Proteomes" id="UP001054945">
    <property type="component" value="Unassembled WGS sequence"/>
</dbReference>
<reference evidence="1 2" key="1">
    <citation type="submission" date="2021-06" db="EMBL/GenBank/DDBJ databases">
        <title>Caerostris extrusa draft genome.</title>
        <authorList>
            <person name="Kono N."/>
            <person name="Arakawa K."/>
        </authorList>
    </citation>
    <scope>NUCLEOTIDE SEQUENCE [LARGE SCALE GENOMIC DNA]</scope>
</reference>
<protein>
    <submittedName>
        <fullName evidence="1">Uncharacterized protein</fullName>
    </submittedName>
</protein>
<dbReference type="AlphaFoldDB" id="A0AAV4PTW6"/>
<accession>A0AAV4PTW6</accession>